<dbReference type="GeneID" id="92097205"/>
<dbReference type="Gene3D" id="1.20.58.340">
    <property type="entry name" value="Magnesium transport protein CorA, transmembrane region"/>
    <property type="match status" value="1"/>
</dbReference>
<gene>
    <name evidence="2" type="ORF">PG994_012733</name>
</gene>
<keyword evidence="1" id="KW-0812">Transmembrane</keyword>
<evidence type="ECO:0000313" key="3">
    <source>
        <dbReference type="Proteomes" id="UP001480595"/>
    </source>
</evidence>
<dbReference type="EMBL" id="JAQQWL010000012">
    <property type="protein sequence ID" value="KAK8043895.1"/>
    <property type="molecule type" value="Genomic_DNA"/>
</dbReference>
<accession>A0ABR1TD68</accession>
<dbReference type="Proteomes" id="UP001480595">
    <property type="component" value="Unassembled WGS sequence"/>
</dbReference>
<feature type="transmembrane region" description="Helical" evidence="1">
    <location>
        <begin position="21"/>
        <end position="41"/>
    </location>
</feature>
<evidence type="ECO:0000313" key="2">
    <source>
        <dbReference type="EMBL" id="KAK8043895.1"/>
    </source>
</evidence>
<keyword evidence="1" id="KW-1133">Transmembrane helix</keyword>
<dbReference type="RefSeq" id="XP_066710290.1">
    <property type="nucleotide sequence ID" value="XM_066864142.1"/>
</dbReference>
<reference evidence="2 3" key="1">
    <citation type="submission" date="2023-01" db="EMBL/GenBank/DDBJ databases">
        <title>Analysis of 21 Apiospora genomes using comparative genomics revels a genus with tremendous synthesis potential of carbohydrate active enzymes and secondary metabolites.</title>
        <authorList>
            <person name="Sorensen T."/>
        </authorList>
    </citation>
    <scope>NUCLEOTIDE SEQUENCE [LARGE SCALE GENOMIC DNA]</scope>
    <source>
        <strain evidence="2 3">CBS 135458</strain>
    </source>
</reference>
<name>A0ABR1TD68_9PEZI</name>
<proteinExistence type="predicted"/>
<feature type="transmembrane region" description="Helical" evidence="1">
    <location>
        <begin position="61"/>
        <end position="80"/>
    </location>
</feature>
<sequence>MHHLANQQIAFQARRESAAMSTLAFVTVLFLPGTFVSSILSTSFFSFDGAAFKVSDNATTVLVPSLIGATLLVLVLWFAWHQRRLYRLNRGTGGSDARWINKSPMRED</sequence>
<keyword evidence="1" id="KW-0472">Membrane</keyword>
<keyword evidence="3" id="KW-1185">Reference proteome</keyword>
<evidence type="ECO:0000256" key="1">
    <source>
        <dbReference type="SAM" id="Phobius"/>
    </source>
</evidence>
<comment type="caution">
    <text evidence="2">The sequence shown here is derived from an EMBL/GenBank/DDBJ whole genome shotgun (WGS) entry which is preliminary data.</text>
</comment>
<protein>
    <submittedName>
        <fullName evidence="2">Uncharacterized protein</fullName>
    </submittedName>
</protein>
<organism evidence="2 3">
    <name type="scientific">Apiospora phragmitis</name>
    <dbReference type="NCBI Taxonomy" id="2905665"/>
    <lineage>
        <taxon>Eukaryota</taxon>
        <taxon>Fungi</taxon>
        <taxon>Dikarya</taxon>
        <taxon>Ascomycota</taxon>
        <taxon>Pezizomycotina</taxon>
        <taxon>Sordariomycetes</taxon>
        <taxon>Xylariomycetidae</taxon>
        <taxon>Amphisphaeriales</taxon>
        <taxon>Apiosporaceae</taxon>
        <taxon>Apiospora</taxon>
    </lineage>
</organism>